<proteinExistence type="predicted"/>
<evidence type="ECO:0000313" key="2">
    <source>
        <dbReference type="EMBL" id="WAC13372.1"/>
    </source>
</evidence>
<accession>A0A9E8NE91</accession>
<protein>
    <submittedName>
        <fullName evidence="2">Sugar phosphate isomerase/epimerase</fullName>
    </submittedName>
</protein>
<dbReference type="SUPFAM" id="SSF51658">
    <property type="entry name" value="Xylose isomerase-like"/>
    <property type="match status" value="1"/>
</dbReference>
<dbReference type="Gene3D" id="3.20.20.150">
    <property type="entry name" value="Divalent-metal-dependent TIM barrel enzymes"/>
    <property type="match status" value="1"/>
</dbReference>
<dbReference type="PANTHER" id="PTHR12110:SF21">
    <property type="entry name" value="XYLOSE ISOMERASE-LIKE TIM BARREL DOMAIN-CONTAINING PROTEIN"/>
    <property type="match status" value="1"/>
</dbReference>
<organism evidence="2 3">
    <name type="scientific">Dyadobacter pollutisoli</name>
    <dbReference type="NCBI Taxonomy" id="2910158"/>
    <lineage>
        <taxon>Bacteria</taxon>
        <taxon>Pseudomonadati</taxon>
        <taxon>Bacteroidota</taxon>
        <taxon>Cytophagia</taxon>
        <taxon>Cytophagales</taxon>
        <taxon>Spirosomataceae</taxon>
        <taxon>Dyadobacter</taxon>
    </lineage>
</organism>
<dbReference type="InterPro" id="IPR013022">
    <property type="entry name" value="Xyl_isomerase-like_TIM-brl"/>
</dbReference>
<dbReference type="Proteomes" id="UP001164653">
    <property type="component" value="Chromosome"/>
</dbReference>
<dbReference type="AlphaFoldDB" id="A0A9E8NE91"/>
<feature type="domain" description="Xylose isomerase-like TIM barrel" evidence="1">
    <location>
        <begin position="28"/>
        <end position="295"/>
    </location>
</feature>
<dbReference type="InterPro" id="IPR050312">
    <property type="entry name" value="IolE/XylAMocC-like"/>
</dbReference>
<sequence>MDICCAYLYIISRYGYPPPIEHTVGHIREMAALGFSSIELEGIGKKNIEYLFKHKNTIKESLEECGCTVPILCIVLPQLGSDLDAAGQAECLELFEMGCETAQFFGTEGVLDNGPLLPLQYPANMAVMRHYSGSEIDSLRPLSAVRWEHYWGTLTDRYRLVCALAARYGLDYHLHPCEGSLTPSTDSFLFFAEAVGASNLMFNLDTSNQFLIRENLPLSLIRLGNRVKYIHISDNTGQKAGHLPPGSGNINWEIFFSVLREVGFSGRLAIDVGGAETEIGDLDAAYLGTAQWLRQQWSSNVGLLV</sequence>
<dbReference type="PANTHER" id="PTHR12110">
    <property type="entry name" value="HYDROXYPYRUVATE ISOMERASE"/>
    <property type="match status" value="1"/>
</dbReference>
<keyword evidence="2" id="KW-0413">Isomerase</keyword>
<dbReference type="GO" id="GO:0016853">
    <property type="term" value="F:isomerase activity"/>
    <property type="evidence" value="ECO:0007669"/>
    <property type="project" value="UniProtKB-KW"/>
</dbReference>
<dbReference type="InterPro" id="IPR036237">
    <property type="entry name" value="Xyl_isomerase-like_sf"/>
</dbReference>
<evidence type="ECO:0000259" key="1">
    <source>
        <dbReference type="Pfam" id="PF01261"/>
    </source>
</evidence>
<reference evidence="2" key="1">
    <citation type="submission" date="2022-11" db="EMBL/GenBank/DDBJ databases">
        <title>Dyadobacter pollutisoli sp. nov., isolated from plastic dumped soil.</title>
        <authorList>
            <person name="Kim J.M."/>
            <person name="Kim K.R."/>
            <person name="Lee J.K."/>
            <person name="Hao L."/>
            <person name="Jeon C.O."/>
        </authorList>
    </citation>
    <scope>NUCLEOTIDE SEQUENCE</scope>
    <source>
        <strain evidence="2">U1</strain>
    </source>
</reference>
<dbReference type="KEGG" id="dpf:ON006_05295"/>
<keyword evidence="3" id="KW-1185">Reference proteome</keyword>
<dbReference type="Pfam" id="PF01261">
    <property type="entry name" value="AP_endonuc_2"/>
    <property type="match status" value="1"/>
</dbReference>
<gene>
    <name evidence="2" type="ORF">ON006_05295</name>
</gene>
<dbReference type="RefSeq" id="WP_244819516.1">
    <property type="nucleotide sequence ID" value="NZ_CP112998.1"/>
</dbReference>
<evidence type="ECO:0000313" key="3">
    <source>
        <dbReference type="Proteomes" id="UP001164653"/>
    </source>
</evidence>
<name>A0A9E8NE91_9BACT</name>
<dbReference type="EMBL" id="CP112998">
    <property type="protein sequence ID" value="WAC13372.1"/>
    <property type="molecule type" value="Genomic_DNA"/>
</dbReference>